<evidence type="ECO:0000256" key="4">
    <source>
        <dbReference type="ARBA" id="ARBA00023136"/>
    </source>
</evidence>
<accession>A0A096FQW3</accession>
<feature type="transmembrane region" description="Helical" evidence="6">
    <location>
        <begin position="200"/>
        <end position="222"/>
    </location>
</feature>
<comment type="subcellular location">
    <subcellularLocation>
        <location evidence="1">Membrane</location>
        <topology evidence="1">Multi-pass membrane protein</topology>
    </subcellularLocation>
</comment>
<evidence type="ECO:0000313" key="7">
    <source>
        <dbReference type="EMBL" id="KGH32133.1"/>
    </source>
</evidence>
<evidence type="ECO:0000256" key="6">
    <source>
        <dbReference type="SAM" id="Phobius"/>
    </source>
</evidence>
<evidence type="ECO:0000313" key="8">
    <source>
        <dbReference type="Proteomes" id="UP000029553"/>
    </source>
</evidence>
<feature type="region of interest" description="Disordered" evidence="5">
    <location>
        <begin position="94"/>
        <end position="136"/>
    </location>
</feature>
<keyword evidence="3 6" id="KW-1133">Transmembrane helix</keyword>
<gene>
    <name evidence="7" type="ORF">P353_02460</name>
</gene>
<feature type="compositionally biased region" description="Basic and acidic residues" evidence="5">
    <location>
        <begin position="285"/>
        <end position="306"/>
    </location>
</feature>
<proteinExistence type="predicted"/>
<dbReference type="Proteomes" id="UP000029553">
    <property type="component" value="Unassembled WGS sequence"/>
</dbReference>
<reference evidence="7 8" key="1">
    <citation type="submission" date="2013-09" db="EMBL/GenBank/DDBJ databases">
        <title>High correlation between genotypes and phenotypes of environmental bacteria Comamonas testosteroni strains.</title>
        <authorList>
            <person name="Liu L."/>
            <person name="Zhu W."/>
            <person name="Xia X."/>
            <person name="Xu B."/>
            <person name="Luo M."/>
            <person name="Wang G."/>
        </authorList>
    </citation>
    <scope>NUCLEOTIDE SEQUENCE [LARGE SCALE GENOMIC DNA]</scope>
    <source>
        <strain evidence="7 8">JL40</strain>
    </source>
</reference>
<sequence>MTLVAIILATLAAGIGSVWVAALLMSLGGGRTPGLMPQRLLSLAAGALLATAFMHLLPEAFESHGKSHDLFVVLLIGLVFFFLLSKAELWHHGHEHSHGDAHQPAPMHHAHGHGHDHQHGHARHDHGEHTHGHSHGKGGWAILTGDSVHCFGDGVLIASAFVADIRLGLIAALSVLAHEVPHHMGDIVVLRQSSSNRRVALIKVSMAGAVTTLGGVAGYFLIGQLRELLPYFLVIASSSFIYVALADLIPQLQKRLSAKETAAQVFWLLLGIVVVTVMSGAAHNHGHEHDHEHDHDHGAEVGHSHEPASATAHDAAHKHEH</sequence>
<evidence type="ECO:0000256" key="3">
    <source>
        <dbReference type="ARBA" id="ARBA00022989"/>
    </source>
</evidence>
<protein>
    <submittedName>
        <fullName evidence="7">Dihydroorotate dehydrogenase</fullName>
    </submittedName>
</protein>
<organism evidence="7 8">
    <name type="scientific">Comamonas testosteroni</name>
    <name type="common">Pseudomonas testosteroni</name>
    <dbReference type="NCBI Taxonomy" id="285"/>
    <lineage>
        <taxon>Bacteria</taxon>
        <taxon>Pseudomonadati</taxon>
        <taxon>Pseudomonadota</taxon>
        <taxon>Betaproteobacteria</taxon>
        <taxon>Burkholderiales</taxon>
        <taxon>Comamonadaceae</taxon>
        <taxon>Comamonas</taxon>
    </lineage>
</organism>
<feature type="transmembrane region" description="Helical" evidence="6">
    <location>
        <begin position="40"/>
        <end position="58"/>
    </location>
</feature>
<feature type="transmembrane region" description="Helical" evidence="6">
    <location>
        <begin position="6"/>
        <end position="28"/>
    </location>
</feature>
<evidence type="ECO:0000256" key="1">
    <source>
        <dbReference type="ARBA" id="ARBA00004141"/>
    </source>
</evidence>
<dbReference type="InterPro" id="IPR003689">
    <property type="entry name" value="ZIP"/>
</dbReference>
<feature type="transmembrane region" description="Helical" evidence="6">
    <location>
        <begin position="70"/>
        <end position="87"/>
    </location>
</feature>
<keyword evidence="4 6" id="KW-0472">Membrane</keyword>
<dbReference type="GO" id="GO:0016020">
    <property type="term" value="C:membrane"/>
    <property type="evidence" value="ECO:0007669"/>
    <property type="project" value="UniProtKB-SubCell"/>
</dbReference>
<dbReference type="RefSeq" id="WP_034364788.1">
    <property type="nucleotide sequence ID" value="NZ_AWOR01000001.1"/>
</dbReference>
<dbReference type="PANTHER" id="PTHR16950:SF16">
    <property type="entry name" value="ZINC TRANSPORTER ZIP13"/>
    <property type="match status" value="1"/>
</dbReference>
<feature type="transmembrane region" description="Helical" evidence="6">
    <location>
        <begin position="228"/>
        <end position="249"/>
    </location>
</feature>
<dbReference type="EMBL" id="AWOR01000001">
    <property type="protein sequence ID" value="KGH32133.1"/>
    <property type="molecule type" value="Genomic_DNA"/>
</dbReference>
<keyword evidence="2 6" id="KW-0812">Transmembrane</keyword>
<evidence type="ECO:0000256" key="2">
    <source>
        <dbReference type="ARBA" id="ARBA00022692"/>
    </source>
</evidence>
<dbReference type="AlphaFoldDB" id="A0A096FQW3"/>
<comment type="caution">
    <text evidence="7">The sequence shown here is derived from an EMBL/GenBank/DDBJ whole genome shotgun (WGS) entry which is preliminary data.</text>
</comment>
<feature type="transmembrane region" description="Helical" evidence="6">
    <location>
        <begin position="261"/>
        <end position="282"/>
    </location>
</feature>
<dbReference type="Pfam" id="PF02535">
    <property type="entry name" value="Zip"/>
    <property type="match status" value="1"/>
</dbReference>
<dbReference type="PANTHER" id="PTHR16950">
    <property type="entry name" value="ZINC TRANSPORTER SLC39A7 HISTIDINE-RICH MEMBRANE PROTEIN KE4"/>
    <property type="match status" value="1"/>
</dbReference>
<feature type="compositionally biased region" description="Basic and acidic residues" evidence="5">
    <location>
        <begin position="113"/>
        <end position="131"/>
    </location>
</feature>
<evidence type="ECO:0000256" key="5">
    <source>
        <dbReference type="SAM" id="MobiDB-lite"/>
    </source>
</evidence>
<dbReference type="GO" id="GO:0046873">
    <property type="term" value="F:metal ion transmembrane transporter activity"/>
    <property type="evidence" value="ECO:0007669"/>
    <property type="project" value="InterPro"/>
</dbReference>
<name>A0A096FQW3_COMTE</name>
<feature type="region of interest" description="Disordered" evidence="5">
    <location>
        <begin position="283"/>
        <end position="321"/>
    </location>
</feature>